<dbReference type="Pfam" id="PF13456">
    <property type="entry name" value="RVT_3"/>
    <property type="match status" value="1"/>
</dbReference>
<dbReference type="Proteomes" id="UP000585474">
    <property type="component" value="Unassembled WGS sequence"/>
</dbReference>
<dbReference type="PANTHER" id="PTHR48475:SF2">
    <property type="entry name" value="RIBONUCLEASE H"/>
    <property type="match status" value="1"/>
</dbReference>
<dbReference type="Gene3D" id="3.30.420.10">
    <property type="entry name" value="Ribonuclease H-like superfamily/Ribonuclease H"/>
    <property type="match status" value="1"/>
</dbReference>
<dbReference type="PANTHER" id="PTHR48475">
    <property type="entry name" value="RIBONUCLEASE H"/>
    <property type="match status" value="1"/>
</dbReference>
<reference evidence="3" key="1">
    <citation type="submission" date="2019-07" db="EMBL/GenBank/DDBJ databases">
        <title>De Novo Assembly of kiwifruit Actinidia rufa.</title>
        <authorList>
            <person name="Sugita-Konishi S."/>
            <person name="Sato K."/>
            <person name="Mori E."/>
            <person name="Abe Y."/>
            <person name="Kisaki G."/>
            <person name="Hamano K."/>
            <person name="Suezawa K."/>
            <person name="Otani M."/>
            <person name="Fukuda T."/>
            <person name="Manabe T."/>
            <person name="Gomi K."/>
            <person name="Tabuchi M."/>
            <person name="Akimitsu K."/>
            <person name="Kataoka I."/>
        </authorList>
    </citation>
    <scope>NUCLEOTIDE SEQUENCE [LARGE SCALE GENOMIC DNA]</scope>
    <source>
        <strain evidence="3">cv. Fuchu</strain>
    </source>
</reference>
<feature type="domain" description="RNase H type-1" evidence="1">
    <location>
        <begin position="37"/>
        <end position="117"/>
    </location>
</feature>
<dbReference type="SUPFAM" id="SSF53098">
    <property type="entry name" value="Ribonuclease H-like"/>
    <property type="match status" value="1"/>
</dbReference>
<dbReference type="GO" id="GO:0003676">
    <property type="term" value="F:nucleic acid binding"/>
    <property type="evidence" value="ECO:0007669"/>
    <property type="project" value="InterPro"/>
</dbReference>
<accession>A0A7J0DKE7</accession>
<organism evidence="2 3">
    <name type="scientific">Actinidia rufa</name>
    <dbReference type="NCBI Taxonomy" id="165716"/>
    <lineage>
        <taxon>Eukaryota</taxon>
        <taxon>Viridiplantae</taxon>
        <taxon>Streptophyta</taxon>
        <taxon>Embryophyta</taxon>
        <taxon>Tracheophyta</taxon>
        <taxon>Spermatophyta</taxon>
        <taxon>Magnoliopsida</taxon>
        <taxon>eudicotyledons</taxon>
        <taxon>Gunneridae</taxon>
        <taxon>Pentapetalae</taxon>
        <taxon>asterids</taxon>
        <taxon>Ericales</taxon>
        <taxon>Actinidiaceae</taxon>
        <taxon>Actinidia</taxon>
    </lineage>
</organism>
<protein>
    <recommendedName>
        <fullName evidence="1">RNase H type-1 domain-containing protein</fullName>
    </recommendedName>
</protein>
<keyword evidence="3" id="KW-1185">Reference proteome</keyword>
<dbReference type="EMBL" id="BJWL01000270">
    <property type="protein sequence ID" value="GFS37020.1"/>
    <property type="molecule type" value="Genomic_DNA"/>
</dbReference>
<dbReference type="InterPro" id="IPR036397">
    <property type="entry name" value="RNaseH_sf"/>
</dbReference>
<evidence type="ECO:0000313" key="3">
    <source>
        <dbReference type="Proteomes" id="UP000585474"/>
    </source>
</evidence>
<gene>
    <name evidence="2" type="ORF">Acr_00g0049270</name>
</gene>
<dbReference type="GO" id="GO:0004523">
    <property type="term" value="F:RNA-DNA hybrid ribonuclease activity"/>
    <property type="evidence" value="ECO:0007669"/>
    <property type="project" value="InterPro"/>
</dbReference>
<proteinExistence type="predicted"/>
<name>A0A7J0DKE7_9ERIC</name>
<dbReference type="InterPro" id="IPR012337">
    <property type="entry name" value="RNaseH-like_sf"/>
</dbReference>
<dbReference type="AlphaFoldDB" id="A0A7J0DKE7"/>
<sequence length="196" mass="22485">MGHPIIMVVVQDSFFSPLQESKWSMLYILGLKPPTKLENEALLADLRVATELEVEFLNVYSDSQLVVNQVQGDYLAHDIQMVAYLDEVKAMSMKIKDFNICQFLREENKKADALTNLASAFDFISGRGVPLEFMPNPSIDITKIVCQATTNLIWIDVIIAYLKDEKLSSDKLQARRLQYRDTRVCLLHGTLYKRFF</sequence>
<comment type="caution">
    <text evidence="2">The sequence shown here is derived from an EMBL/GenBank/DDBJ whole genome shotgun (WGS) entry which is preliminary data.</text>
</comment>
<evidence type="ECO:0000259" key="1">
    <source>
        <dbReference type="Pfam" id="PF13456"/>
    </source>
</evidence>
<dbReference type="InterPro" id="IPR002156">
    <property type="entry name" value="RNaseH_domain"/>
</dbReference>
<dbReference type="OrthoDB" id="1746168at2759"/>
<evidence type="ECO:0000313" key="2">
    <source>
        <dbReference type="EMBL" id="GFS37020.1"/>
    </source>
</evidence>